<proteinExistence type="predicted"/>
<dbReference type="SMART" id="SM00091">
    <property type="entry name" value="PAS"/>
    <property type="match status" value="2"/>
</dbReference>
<accession>A0A919J209</accession>
<dbReference type="NCBIfam" id="TIGR00229">
    <property type="entry name" value="sensory_box"/>
    <property type="match status" value="1"/>
</dbReference>
<dbReference type="InterPro" id="IPR000014">
    <property type="entry name" value="PAS"/>
</dbReference>
<dbReference type="InterPro" id="IPR029016">
    <property type="entry name" value="GAF-like_dom_sf"/>
</dbReference>
<feature type="domain" description="PAS" evidence="2">
    <location>
        <begin position="182"/>
        <end position="235"/>
    </location>
</feature>
<dbReference type="SMART" id="SM00267">
    <property type="entry name" value="GGDEF"/>
    <property type="match status" value="1"/>
</dbReference>
<evidence type="ECO:0000313" key="5">
    <source>
        <dbReference type="Proteomes" id="UP000598174"/>
    </source>
</evidence>
<dbReference type="PROSITE" id="PS50112">
    <property type="entry name" value="PAS"/>
    <property type="match status" value="2"/>
</dbReference>
<dbReference type="Gene3D" id="3.30.70.270">
    <property type="match status" value="1"/>
</dbReference>
<dbReference type="Pfam" id="PF13185">
    <property type="entry name" value="GAF_2"/>
    <property type="match status" value="2"/>
</dbReference>
<gene>
    <name evidence="4" type="ORF">Afe05nite_51560</name>
</gene>
<dbReference type="SUPFAM" id="SSF55781">
    <property type="entry name" value="GAF domain-like"/>
    <property type="match status" value="3"/>
</dbReference>
<dbReference type="FunFam" id="3.30.70.270:FF:000001">
    <property type="entry name" value="Diguanylate cyclase domain protein"/>
    <property type="match status" value="1"/>
</dbReference>
<dbReference type="Pfam" id="PF01590">
    <property type="entry name" value="GAF"/>
    <property type="match status" value="1"/>
</dbReference>
<evidence type="ECO:0000256" key="1">
    <source>
        <dbReference type="SAM" id="MobiDB-lite"/>
    </source>
</evidence>
<dbReference type="PANTHER" id="PTHR44757">
    <property type="entry name" value="DIGUANYLATE CYCLASE DGCP"/>
    <property type="match status" value="1"/>
</dbReference>
<evidence type="ECO:0000259" key="3">
    <source>
        <dbReference type="PROSITE" id="PS50887"/>
    </source>
</evidence>
<comment type="caution">
    <text evidence="4">The sequence shown here is derived from an EMBL/GenBank/DDBJ whole genome shotgun (WGS) entry which is preliminary data.</text>
</comment>
<dbReference type="InterPro" id="IPR000160">
    <property type="entry name" value="GGDEF_dom"/>
</dbReference>
<dbReference type="InterPro" id="IPR029787">
    <property type="entry name" value="Nucleotide_cyclase"/>
</dbReference>
<dbReference type="AlphaFoldDB" id="A0A919J209"/>
<dbReference type="CDD" id="cd00130">
    <property type="entry name" value="PAS"/>
    <property type="match status" value="1"/>
</dbReference>
<dbReference type="GO" id="GO:0006355">
    <property type="term" value="P:regulation of DNA-templated transcription"/>
    <property type="evidence" value="ECO:0007669"/>
    <property type="project" value="InterPro"/>
</dbReference>
<dbReference type="PANTHER" id="PTHR44757:SF2">
    <property type="entry name" value="BIOFILM ARCHITECTURE MAINTENANCE PROTEIN MBAA"/>
    <property type="match status" value="1"/>
</dbReference>
<dbReference type="SUPFAM" id="SSF55785">
    <property type="entry name" value="PYP-like sensor domain (PAS domain)"/>
    <property type="match status" value="3"/>
</dbReference>
<dbReference type="InterPro" id="IPR003018">
    <property type="entry name" value="GAF"/>
</dbReference>
<dbReference type="InterPro" id="IPR043128">
    <property type="entry name" value="Rev_trsase/Diguanyl_cyclase"/>
</dbReference>
<evidence type="ECO:0008006" key="6">
    <source>
        <dbReference type="Google" id="ProtNLM"/>
    </source>
</evidence>
<reference evidence="4" key="1">
    <citation type="submission" date="2021-01" db="EMBL/GenBank/DDBJ databases">
        <title>Whole genome shotgun sequence of Actinoplanes ferrugineus NBRC 15555.</title>
        <authorList>
            <person name="Komaki H."/>
            <person name="Tamura T."/>
        </authorList>
    </citation>
    <scope>NUCLEOTIDE SEQUENCE</scope>
    <source>
        <strain evidence="4">NBRC 15555</strain>
    </source>
</reference>
<dbReference type="SMART" id="SM00086">
    <property type="entry name" value="PAC"/>
    <property type="match status" value="2"/>
</dbReference>
<sequence length="1049" mass="113489">MADEEKVNEPPHGMPVHDPLEDPGRLRALRTSGLIGVAAVPALDRLTDLAARLVKAPVAAVSLVSDTTHVFRSAHGLPGVRELPLAHSYCRLVVRDGQPVVITDARTDKRVAGNAAIERYAAVAYAGVPVRTPAGWVLGSFCVIDSRPRQWTPDELAVLRDLAVAAESEIAARSAQAELLRSAARMRAVLDGARDAFISVDEQGRVLEWNTAAETMFGCPAADAVGKPVTSLILPARHRDTFLADLAEAARMPLSVARLRQSVVDTAGRSLLAEVTVQATTGEPAEFHLFLRDITVDDAAERDRLHRQDQLADERTFLQTLLDSLDTGVVACDSAGRLSLFNRALRQIHGIDPTKGGGEGWADNYHLYAEDGRTPLGPDQIALRRAFAGETVSGQNLVVQPPGRPPRRFVANAKPIDSPDGRRLGAVATMHEVTEQHHAEQLHRARHAVTRALADATNAEDAAAGAVAAITATLGWACGQYWQVDETHEHIAAAGTYCDPDLREPPDPAAFTDLTEQVWRRGTELWTGSPHPGLGACVGVPIRSDDVVLGVLTFATGGRPLYDEGTSAMLDAACTHVGRFIERRHTEDLTLALAATRRDFDRVIDRVNDYVWTIEITPDGRTRPVYASPDGSGVFGTVLPTDADMAAEMAGRMHPDDMPAFAAFQRKVADGRTAEIECRVHGGDGITRWVWTRATPRREGDRLFADGISTNVTERHRLADQQRAATRTAQEAEQLLAAVGAVSRRIRSGEDARTTIMAAIQQLADADYVGLVEPDSTGPGTGLSVTASIGAPLVGTRISLDESAVAVEVYRGAAAIFVPDIAADPRVSVRLQQLIDARSMLAQPVVAGDEVVAVLIAFWRARAESMSDHRARAMALLADETALAMIHEQLLRRLERMAHTDTLTGLANRRTWQTDLPRLFARARRNRQPLTVAIIDLDHFKRYNDTYGHPAGDDLLRRCAAAFTDVLRDGDLIVRWGGEEFAVALVDCAGDDAVAVLDRVRTASPDAQTCSIGYATWDGTETAERLLSRADEALYAAKSGGRDTIRAAR</sequence>
<evidence type="ECO:0000259" key="2">
    <source>
        <dbReference type="PROSITE" id="PS50112"/>
    </source>
</evidence>
<dbReference type="CDD" id="cd01949">
    <property type="entry name" value="GGDEF"/>
    <property type="match status" value="1"/>
</dbReference>
<feature type="domain" description="PAS" evidence="2">
    <location>
        <begin position="314"/>
        <end position="353"/>
    </location>
</feature>
<dbReference type="Pfam" id="PF00989">
    <property type="entry name" value="PAS"/>
    <property type="match status" value="1"/>
</dbReference>
<dbReference type="Gene3D" id="3.30.450.20">
    <property type="entry name" value="PAS domain"/>
    <property type="match status" value="3"/>
</dbReference>
<dbReference type="Proteomes" id="UP000598174">
    <property type="component" value="Unassembled WGS sequence"/>
</dbReference>
<evidence type="ECO:0000313" key="4">
    <source>
        <dbReference type="EMBL" id="GIE13316.1"/>
    </source>
</evidence>
<dbReference type="Pfam" id="PF08448">
    <property type="entry name" value="PAS_4"/>
    <property type="match status" value="1"/>
</dbReference>
<dbReference type="InterPro" id="IPR035965">
    <property type="entry name" value="PAS-like_dom_sf"/>
</dbReference>
<name>A0A919J209_9ACTN</name>
<protein>
    <recommendedName>
        <fullName evidence="6">PAS domain S-box-containing protein/diguanylate cyclase (GGDEF)-like protein</fullName>
    </recommendedName>
</protein>
<dbReference type="NCBIfam" id="TIGR00254">
    <property type="entry name" value="GGDEF"/>
    <property type="match status" value="1"/>
</dbReference>
<dbReference type="InterPro" id="IPR013656">
    <property type="entry name" value="PAS_4"/>
</dbReference>
<feature type="domain" description="GGDEF" evidence="3">
    <location>
        <begin position="928"/>
        <end position="1049"/>
    </location>
</feature>
<feature type="region of interest" description="Disordered" evidence="1">
    <location>
        <begin position="1"/>
        <end position="22"/>
    </location>
</feature>
<dbReference type="PROSITE" id="PS50887">
    <property type="entry name" value="GGDEF"/>
    <property type="match status" value="1"/>
</dbReference>
<organism evidence="4 5">
    <name type="scientific">Paractinoplanes ferrugineus</name>
    <dbReference type="NCBI Taxonomy" id="113564"/>
    <lineage>
        <taxon>Bacteria</taxon>
        <taxon>Bacillati</taxon>
        <taxon>Actinomycetota</taxon>
        <taxon>Actinomycetes</taxon>
        <taxon>Micromonosporales</taxon>
        <taxon>Micromonosporaceae</taxon>
        <taxon>Paractinoplanes</taxon>
    </lineage>
</organism>
<dbReference type="InterPro" id="IPR052155">
    <property type="entry name" value="Biofilm_reg_signaling"/>
</dbReference>
<dbReference type="EMBL" id="BOMM01000047">
    <property type="protein sequence ID" value="GIE13316.1"/>
    <property type="molecule type" value="Genomic_DNA"/>
</dbReference>
<dbReference type="InterPro" id="IPR013767">
    <property type="entry name" value="PAS_fold"/>
</dbReference>
<dbReference type="InterPro" id="IPR001610">
    <property type="entry name" value="PAC"/>
</dbReference>
<dbReference type="Pfam" id="PF00990">
    <property type="entry name" value="GGDEF"/>
    <property type="match status" value="1"/>
</dbReference>
<dbReference type="SUPFAM" id="SSF55073">
    <property type="entry name" value="Nucleotide cyclase"/>
    <property type="match status" value="1"/>
</dbReference>
<keyword evidence="5" id="KW-1185">Reference proteome</keyword>
<dbReference type="SMART" id="SM00065">
    <property type="entry name" value="GAF"/>
    <property type="match status" value="3"/>
</dbReference>
<dbReference type="Gene3D" id="3.30.450.40">
    <property type="match status" value="3"/>
</dbReference>